<dbReference type="GO" id="GO:0005525">
    <property type="term" value="F:GTP binding"/>
    <property type="evidence" value="ECO:0007669"/>
    <property type="project" value="UniProtKB-KW"/>
</dbReference>
<dbReference type="Gene3D" id="3.40.50.300">
    <property type="entry name" value="P-loop containing nucleotide triphosphate hydrolases"/>
    <property type="match status" value="1"/>
</dbReference>
<reference evidence="7" key="1">
    <citation type="submission" date="2023-01" db="EMBL/GenBank/DDBJ databases">
        <title>Metagenome sequencing of chrysophaentin producing Chrysophaeum taylorii.</title>
        <authorList>
            <person name="Davison J."/>
            <person name="Bewley C."/>
        </authorList>
    </citation>
    <scope>NUCLEOTIDE SEQUENCE</scope>
    <source>
        <strain evidence="7">NIES-1699</strain>
    </source>
</reference>
<feature type="domain" description="GB1/RHD3-type G" evidence="6">
    <location>
        <begin position="48"/>
        <end position="234"/>
    </location>
</feature>
<keyword evidence="1" id="KW-0547">Nucleotide-binding</keyword>
<dbReference type="SUPFAM" id="SSF52540">
    <property type="entry name" value="P-loop containing nucleoside triphosphate hydrolases"/>
    <property type="match status" value="1"/>
</dbReference>
<comment type="similarity">
    <text evidence="4">Belongs to the TRAFAC class dynamin-like GTPase superfamily. GB1/RHD3 GTPase family.</text>
</comment>
<dbReference type="PROSITE" id="PS51715">
    <property type="entry name" value="G_GB1_RHD3"/>
    <property type="match status" value="1"/>
</dbReference>
<dbReference type="InterPro" id="IPR036543">
    <property type="entry name" value="Guanylate-bd_C_sf"/>
</dbReference>
<keyword evidence="5" id="KW-0175">Coiled coil</keyword>
<evidence type="ECO:0000313" key="7">
    <source>
        <dbReference type="EMBL" id="KAJ8601517.1"/>
    </source>
</evidence>
<dbReference type="SUPFAM" id="SSF48340">
    <property type="entry name" value="Interferon-induced guanylate-binding protein 1 (GBP1), C-terminal domain"/>
    <property type="match status" value="1"/>
</dbReference>
<dbReference type="Proteomes" id="UP001230188">
    <property type="component" value="Unassembled WGS sequence"/>
</dbReference>
<dbReference type="EMBL" id="JAQMWT010000427">
    <property type="protein sequence ID" value="KAJ8601517.1"/>
    <property type="molecule type" value="Genomic_DNA"/>
</dbReference>
<evidence type="ECO:0000259" key="6">
    <source>
        <dbReference type="PROSITE" id="PS51715"/>
    </source>
</evidence>
<comment type="caution">
    <text evidence="7">The sequence shown here is derived from an EMBL/GenBank/DDBJ whole genome shotgun (WGS) entry which is preliminary data.</text>
</comment>
<organism evidence="7 8">
    <name type="scientific">Chrysophaeum taylorii</name>
    <dbReference type="NCBI Taxonomy" id="2483200"/>
    <lineage>
        <taxon>Eukaryota</taxon>
        <taxon>Sar</taxon>
        <taxon>Stramenopiles</taxon>
        <taxon>Ochrophyta</taxon>
        <taxon>Pelagophyceae</taxon>
        <taxon>Pelagomonadales</taxon>
        <taxon>Pelagomonadaceae</taxon>
        <taxon>Chrysophaeum</taxon>
    </lineage>
</organism>
<evidence type="ECO:0000256" key="5">
    <source>
        <dbReference type="SAM" id="Coils"/>
    </source>
</evidence>
<feature type="coiled-coil region" evidence="5">
    <location>
        <begin position="560"/>
        <end position="633"/>
    </location>
</feature>
<protein>
    <recommendedName>
        <fullName evidence="6">GB1/RHD3-type G domain-containing protein</fullName>
    </recommendedName>
</protein>
<name>A0AAD7UAW1_9STRA</name>
<dbReference type="GO" id="GO:0003924">
    <property type="term" value="F:GTPase activity"/>
    <property type="evidence" value="ECO:0007669"/>
    <property type="project" value="InterPro"/>
</dbReference>
<dbReference type="InterPro" id="IPR015894">
    <property type="entry name" value="Guanylate-bd_N"/>
</dbReference>
<keyword evidence="8" id="KW-1185">Reference proteome</keyword>
<dbReference type="InterPro" id="IPR030386">
    <property type="entry name" value="G_GB1_RHD3_dom"/>
</dbReference>
<evidence type="ECO:0000313" key="8">
    <source>
        <dbReference type="Proteomes" id="UP001230188"/>
    </source>
</evidence>
<evidence type="ECO:0000256" key="4">
    <source>
        <dbReference type="PROSITE-ProRule" id="PRU01052"/>
    </source>
</evidence>
<sequence length="734" mass="81402">MNGAGWENDYAGYPAKALPLIEVREGGGANGWSISTVAETLGVVSRIEERVCVVAVTGPYRSGKSSLLNWLRSGHESEGFAVGHEVERCTRGIWVWGRPLATRASDGRRIAVLLVDTEGFGGLGDVDDAYDATIFTLASLLASTLIYNSLGTLDERAIASLGFCANLSRRVRLSSGDEEFETRQALARTMPRFVWVLRDFALELSDEAGQAQTSDEYLEKSLRPNGKRESDATREAIVSYFPTRACWCLPRPFSSSNDMSSSRPEFWEKFQKFREFVLMSCEAKLVEGAAIRGSTLAALAQSYAKAFQESEVPAITSAWRGAVETELREAKRQALEAHARSLVDDDDDDDEESIGALAARRVRGCRLADDVVRKSVVGGVSPSLTDAIEAAVRETREDCDAAFDRHKEDLDARRAARLKGALAGLEAQVLAPAIEKTRQVFALAEDPLPEGAYHDLDEAEVTIRRNLDRVALKKRSRDHLLAYVCHFAIAASFEAAKAVSETQHDRREAHLALIEVQKRDLEARVAFLEGKDKVLRETVDEQLKTSHSHHQETLALKARVDALETALRAERSRVAEATKAAEAARDELADAISALDNEERWQRQLQERLDMRIKLAQEREGELTRKLAKAERKRRYTVLDFLLDEPDVAAERLDLDATKLESFLNDINLPDILPTLKHLGAARVSDLVYLEPGDLDDIPDMDVLQKRRLMDAVDSAKAQYQVDDVARGPGCLLS</sequence>
<evidence type="ECO:0000256" key="3">
    <source>
        <dbReference type="ARBA" id="ARBA00023134"/>
    </source>
</evidence>
<gene>
    <name evidence="7" type="ORF">CTAYLR_006730</name>
</gene>
<evidence type="ECO:0000256" key="1">
    <source>
        <dbReference type="ARBA" id="ARBA00022741"/>
    </source>
</evidence>
<dbReference type="AlphaFoldDB" id="A0AAD7UAW1"/>
<dbReference type="InterPro" id="IPR027417">
    <property type="entry name" value="P-loop_NTPase"/>
</dbReference>
<keyword evidence="3" id="KW-0342">GTP-binding</keyword>
<proteinExistence type="inferred from homology"/>
<keyword evidence="2" id="KW-0378">Hydrolase</keyword>
<dbReference type="PANTHER" id="PTHR10751">
    <property type="entry name" value="GUANYLATE BINDING PROTEIN"/>
    <property type="match status" value="1"/>
</dbReference>
<dbReference type="Pfam" id="PF02263">
    <property type="entry name" value="GBP"/>
    <property type="match status" value="1"/>
</dbReference>
<accession>A0AAD7UAW1</accession>
<evidence type="ECO:0000256" key="2">
    <source>
        <dbReference type="ARBA" id="ARBA00022801"/>
    </source>
</evidence>